<dbReference type="SUPFAM" id="SSF51316">
    <property type="entry name" value="Mss4-like"/>
    <property type="match status" value="1"/>
</dbReference>
<comment type="similarity">
    <text evidence="1">Belongs to the TCTP family.</text>
</comment>
<evidence type="ECO:0000313" key="3">
    <source>
        <dbReference type="EMBL" id="PVD18633.1"/>
    </source>
</evidence>
<dbReference type="STRING" id="400727.A0A2T7NBT5"/>
<dbReference type="PANTHER" id="PTHR11991:SF0">
    <property type="entry name" value="TRANSLATIONALLY-CONTROLLED TUMOR PROTEIN"/>
    <property type="match status" value="1"/>
</dbReference>
<dbReference type="InterPro" id="IPR018105">
    <property type="entry name" value="Translational_control_tumour_p"/>
</dbReference>
<dbReference type="PROSITE" id="PS01002">
    <property type="entry name" value="TCTP_1"/>
    <property type="match status" value="1"/>
</dbReference>
<dbReference type="InterPro" id="IPR011057">
    <property type="entry name" value="Mss4-like_sf"/>
</dbReference>
<dbReference type="InterPro" id="IPR018103">
    <property type="entry name" value="Translation_control_tumour_CS"/>
</dbReference>
<evidence type="ECO:0000256" key="1">
    <source>
        <dbReference type="PROSITE-ProRule" id="PRU01133"/>
    </source>
</evidence>
<name>A0A2T7NBT5_POMCA</name>
<keyword evidence="4" id="KW-1185">Reference proteome</keyword>
<evidence type="ECO:0000313" key="4">
    <source>
        <dbReference type="Proteomes" id="UP000245119"/>
    </source>
</evidence>
<dbReference type="PANTHER" id="PTHR11991">
    <property type="entry name" value="TRANSLATIONALLY CONTROLLED TUMOR PROTEIN-RELATED"/>
    <property type="match status" value="1"/>
</dbReference>
<feature type="domain" description="TCTP" evidence="2">
    <location>
        <begin position="1"/>
        <end position="172"/>
    </location>
</feature>
<accession>A0A2T7NBT5</accession>
<reference evidence="3 4" key="1">
    <citation type="submission" date="2018-04" db="EMBL/GenBank/DDBJ databases">
        <title>The genome of golden apple snail Pomacea canaliculata provides insight into stress tolerance and invasive adaptation.</title>
        <authorList>
            <person name="Liu C."/>
            <person name="Liu B."/>
            <person name="Ren Y."/>
            <person name="Zhang Y."/>
            <person name="Wang H."/>
            <person name="Li S."/>
            <person name="Jiang F."/>
            <person name="Yin L."/>
            <person name="Zhang G."/>
            <person name="Qian W."/>
            <person name="Fan W."/>
        </authorList>
    </citation>
    <scope>NUCLEOTIDE SEQUENCE [LARGE SCALE GENOMIC DNA]</scope>
    <source>
        <strain evidence="3">SZHN2017</strain>
        <tissue evidence="3">Muscle</tissue>
    </source>
</reference>
<dbReference type="Proteomes" id="UP000245119">
    <property type="component" value="Linkage Group LG14"/>
</dbReference>
<dbReference type="PRINTS" id="PR01653">
    <property type="entry name" value="TCTPROTEIN"/>
</dbReference>
<comment type="caution">
    <text evidence="3">The sequence shown here is derived from an EMBL/GenBank/DDBJ whole genome shotgun (WGS) entry which is preliminary data.</text>
</comment>
<evidence type="ECO:0000259" key="2">
    <source>
        <dbReference type="PROSITE" id="PS51797"/>
    </source>
</evidence>
<dbReference type="InterPro" id="IPR034737">
    <property type="entry name" value="TCTP"/>
</dbReference>
<proteinExistence type="inferred from homology"/>
<dbReference type="Pfam" id="PF00838">
    <property type="entry name" value="TCTP"/>
    <property type="match status" value="1"/>
</dbReference>
<dbReference type="InterPro" id="IPR011323">
    <property type="entry name" value="Mss4/transl-control_tumour"/>
</dbReference>
<dbReference type="Gene3D" id="2.170.150.10">
    <property type="entry name" value="Metal Binding Protein, Guanine Nucleotide Exchange Factor, Chain A"/>
    <property type="match status" value="1"/>
</dbReference>
<dbReference type="GO" id="GO:0005509">
    <property type="term" value="F:calcium ion binding"/>
    <property type="evidence" value="ECO:0007669"/>
    <property type="project" value="TreeGrafter"/>
</dbReference>
<organism evidence="3 4">
    <name type="scientific">Pomacea canaliculata</name>
    <name type="common">Golden apple snail</name>
    <dbReference type="NCBI Taxonomy" id="400727"/>
    <lineage>
        <taxon>Eukaryota</taxon>
        <taxon>Metazoa</taxon>
        <taxon>Spiralia</taxon>
        <taxon>Lophotrochozoa</taxon>
        <taxon>Mollusca</taxon>
        <taxon>Gastropoda</taxon>
        <taxon>Caenogastropoda</taxon>
        <taxon>Architaenioglossa</taxon>
        <taxon>Ampullarioidea</taxon>
        <taxon>Ampullariidae</taxon>
        <taxon>Pomacea</taxon>
    </lineage>
</organism>
<dbReference type="GO" id="GO:0005737">
    <property type="term" value="C:cytoplasm"/>
    <property type="evidence" value="ECO:0007669"/>
    <property type="project" value="TreeGrafter"/>
</dbReference>
<sequence>MIIYKDIITGDELFGETCNPKLIENAPFYVMEAKMIKQKQGVDNVNIGANPSAEEADEGVDEAAVEEGLDIVLINRLKETAFGSKKDFMNYWKAHFACLKEKLQEVKPERADVFKTECKAMVEKWVGSWKDLSFFFGESNNPEAALIVFEWNDDGVSGKAYVLKDAVISEKYFWMQLKQNLHHFKSLGLSDVQAAACVVTFGPVEECVRKSL</sequence>
<dbReference type="EMBL" id="PZQS01000014">
    <property type="protein sequence ID" value="PVD18633.1"/>
    <property type="molecule type" value="Genomic_DNA"/>
</dbReference>
<dbReference type="OrthoDB" id="10248936at2759"/>
<protein>
    <recommendedName>
        <fullName evidence="2">TCTP domain-containing protein</fullName>
    </recommendedName>
</protein>
<dbReference type="AlphaFoldDB" id="A0A2T7NBT5"/>
<dbReference type="PROSITE" id="PS51797">
    <property type="entry name" value="TCTP_3"/>
    <property type="match status" value="1"/>
</dbReference>
<gene>
    <name evidence="3" type="ORF">C0Q70_21183</name>
</gene>